<proteinExistence type="inferred from homology"/>
<dbReference type="SUPFAM" id="SSF51445">
    <property type="entry name" value="(Trans)glycosidases"/>
    <property type="match status" value="1"/>
</dbReference>
<dbReference type="Gene3D" id="3.20.20.80">
    <property type="entry name" value="Glycosidases"/>
    <property type="match status" value="2"/>
</dbReference>
<dbReference type="InterPro" id="IPR017853">
    <property type="entry name" value="GH"/>
</dbReference>
<dbReference type="GO" id="GO:0005975">
    <property type="term" value="P:carbohydrate metabolic process"/>
    <property type="evidence" value="ECO:0007669"/>
    <property type="project" value="InterPro"/>
</dbReference>
<evidence type="ECO:0000313" key="3">
    <source>
        <dbReference type="EMBL" id="KAL0420895.1"/>
    </source>
</evidence>
<sequence>MYVVGVGIPTCCAQNISRRSFPKGFVFGTASSAFQGDIQLMKDMGMDAYRFSIAWSRIYPNGTGAINQAGIDHYNKLIDALLANGIQPYVTLYHWDLPQSLEDGYKGWLNAQSIKDFATYAETCFKAFGDRVKYWITFNEPHTFAVQGYDVGLQAPGRCSILLRTFCRAGNSATEPYIVAHNVLLSHATVVDIYKRKYQANSIWLYIVPDGIRSLMNYIRQKYGNPLVIITENGMDDGNSPFVSIKNALKDEKRIKYHNDYLTSLLAAIKEDGCNVRGYFVWSLLDNWEWGAGFSSRFGLYYVDYKDNLKRYAKDSVTWFKNFLAS</sequence>
<dbReference type="InterPro" id="IPR001360">
    <property type="entry name" value="Glyco_hydro_1"/>
</dbReference>
<dbReference type="PANTHER" id="PTHR10353:SF302">
    <property type="entry name" value="BETA-GLUCOSIDASE 40"/>
    <property type="match status" value="1"/>
</dbReference>
<dbReference type="EMBL" id="JACGWN010000011">
    <property type="protein sequence ID" value="KAL0420895.1"/>
    <property type="molecule type" value="Genomic_DNA"/>
</dbReference>
<dbReference type="Pfam" id="PF00232">
    <property type="entry name" value="Glyco_hydro_1"/>
    <property type="match status" value="1"/>
</dbReference>
<name>A0AAW2UU28_9LAMI</name>
<comment type="similarity">
    <text evidence="1 2">Belongs to the glycosyl hydrolase 1 family.</text>
</comment>
<comment type="caution">
    <text evidence="3">The sequence shown here is derived from an EMBL/GenBank/DDBJ whole genome shotgun (WGS) entry which is preliminary data.</text>
</comment>
<accession>A0AAW2UU28</accession>
<organism evidence="3">
    <name type="scientific">Sesamum latifolium</name>
    <dbReference type="NCBI Taxonomy" id="2727402"/>
    <lineage>
        <taxon>Eukaryota</taxon>
        <taxon>Viridiplantae</taxon>
        <taxon>Streptophyta</taxon>
        <taxon>Embryophyta</taxon>
        <taxon>Tracheophyta</taxon>
        <taxon>Spermatophyta</taxon>
        <taxon>Magnoliopsida</taxon>
        <taxon>eudicotyledons</taxon>
        <taxon>Gunneridae</taxon>
        <taxon>Pentapetalae</taxon>
        <taxon>asterids</taxon>
        <taxon>lamiids</taxon>
        <taxon>Lamiales</taxon>
        <taxon>Pedaliaceae</taxon>
        <taxon>Sesamum</taxon>
    </lineage>
</organism>
<dbReference type="PRINTS" id="PR00131">
    <property type="entry name" value="GLHYDRLASE1"/>
</dbReference>
<reference evidence="3" key="2">
    <citation type="journal article" date="2024" name="Plant">
        <title>Genomic evolution and insights into agronomic trait innovations of Sesamum species.</title>
        <authorList>
            <person name="Miao H."/>
            <person name="Wang L."/>
            <person name="Qu L."/>
            <person name="Liu H."/>
            <person name="Sun Y."/>
            <person name="Le M."/>
            <person name="Wang Q."/>
            <person name="Wei S."/>
            <person name="Zheng Y."/>
            <person name="Lin W."/>
            <person name="Duan Y."/>
            <person name="Cao H."/>
            <person name="Xiong S."/>
            <person name="Wang X."/>
            <person name="Wei L."/>
            <person name="Li C."/>
            <person name="Ma Q."/>
            <person name="Ju M."/>
            <person name="Zhao R."/>
            <person name="Li G."/>
            <person name="Mu C."/>
            <person name="Tian Q."/>
            <person name="Mei H."/>
            <person name="Zhang T."/>
            <person name="Gao T."/>
            <person name="Zhang H."/>
        </authorList>
    </citation>
    <scope>NUCLEOTIDE SEQUENCE</scope>
    <source>
        <strain evidence="3">KEN1</strain>
    </source>
</reference>
<evidence type="ECO:0000256" key="2">
    <source>
        <dbReference type="RuleBase" id="RU003690"/>
    </source>
</evidence>
<dbReference type="PANTHER" id="PTHR10353">
    <property type="entry name" value="GLYCOSYL HYDROLASE"/>
    <property type="match status" value="1"/>
</dbReference>
<dbReference type="AlphaFoldDB" id="A0AAW2UU28"/>
<dbReference type="GO" id="GO:0008422">
    <property type="term" value="F:beta-glucosidase activity"/>
    <property type="evidence" value="ECO:0007669"/>
    <property type="project" value="TreeGrafter"/>
</dbReference>
<protein>
    <submittedName>
        <fullName evidence="3">Beta-glucosidase 40</fullName>
    </submittedName>
</protein>
<reference evidence="3" key="1">
    <citation type="submission" date="2020-06" db="EMBL/GenBank/DDBJ databases">
        <authorList>
            <person name="Li T."/>
            <person name="Hu X."/>
            <person name="Zhang T."/>
            <person name="Song X."/>
            <person name="Zhang H."/>
            <person name="Dai N."/>
            <person name="Sheng W."/>
            <person name="Hou X."/>
            <person name="Wei L."/>
        </authorList>
    </citation>
    <scope>NUCLEOTIDE SEQUENCE</scope>
    <source>
        <strain evidence="3">KEN1</strain>
        <tissue evidence="3">Leaf</tissue>
    </source>
</reference>
<evidence type="ECO:0000256" key="1">
    <source>
        <dbReference type="ARBA" id="ARBA00010838"/>
    </source>
</evidence>
<gene>
    <name evidence="3" type="ORF">Slati_3112400</name>
</gene>